<dbReference type="PANTHER" id="PTHR39518">
    <property type="entry name" value="UPF0215 PROTEIN MJ1150"/>
    <property type="match status" value="1"/>
</dbReference>
<evidence type="ECO:0000313" key="2">
    <source>
        <dbReference type="EMBL" id="HHP82177.1"/>
    </source>
</evidence>
<dbReference type="EMBL" id="DRUB01000175">
    <property type="protein sequence ID" value="HHR96875.1"/>
    <property type="molecule type" value="Genomic_DNA"/>
</dbReference>
<accession>A0A7C5TIZ6</accession>
<dbReference type="Gene3D" id="3.30.2170.10">
    <property type="entry name" value="archaeoglobus fulgidus dsm 4304 superfamily"/>
    <property type="match status" value="1"/>
</dbReference>
<evidence type="ECO:0000313" key="3">
    <source>
        <dbReference type="EMBL" id="HHR96875.1"/>
    </source>
</evidence>
<proteinExistence type="inferred from homology"/>
<reference evidence="2" key="1">
    <citation type="journal article" date="2020" name="mSystems">
        <title>Genome- and Community-Level Interaction Insights into Carbon Utilization and Element Cycling Functions of Hydrothermarchaeota in Hydrothermal Sediment.</title>
        <authorList>
            <person name="Zhou Z."/>
            <person name="Liu Y."/>
            <person name="Xu W."/>
            <person name="Pan J."/>
            <person name="Luo Z.H."/>
            <person name="Li M."/>
        </authorList>
    </citation>
    <scope>NUCLEOTIDE SEQUENCE [LARGE SCALE GENOMIC DNA]</scope>
    <source>
        <strain evidence="3">SpSt-1</strain>
        <strain evidence="2">SpSt-1121</strain>
    </source>
</reference>
<name>A0A7C5TIZ6_9CREN</name>
<sequence>MLSVEIATSTPCYLGIDDGYFDVNLKKLNRNAKTALIGIVTCRGRFVDLFIDKITIDGLDGTISASRILSKALTLYPIYIVFFDGVTYAGFNIIDPRRLYSIFNTAFAVIFRHQLDLYKIFKALKEHFNDYAYRYSIIEYIYKQSFEVKVDGTKIRVYALGLSLELISRHIEKARRVFIEPYPLRVADRLASLIGRILMNKNI</sequence>
<dbReference type="PANTHER" id="PTHR39518:SF2">
    <property type="entry name" value="UPF0215 PROTEIN MJ1150"/>
    <property type="match status" value="1"/>
</dbReference>
<gene>
    <name evidence="3" type="ORF">ENL47_08795</name>
    <name evidence="2" type="ORF">ENM84_05875</name>
</gene>
<comment type="similarity">
    <text evidence="1">Belongs to the UPF0215 family.</text>
</comment>
<evidence type="ECO:0000256" key="1">
    <source>
        <dbReference type="HAMAP-Rule" id="MF_00582"/>
    </source>
</evidence>
<comment type="caution">
    <text evidence="2">The sequence shown here is derived from an EMBL/GenBank/DDBJ whole genome shotgun (WGS) entry which is preliminary data.</text>
</comment>
<protein>
    <recommendedName>
        <fullName evidence="1">UPF0215 protein ENL47_08795</fullName>
    </recommendedName>
</protein>
<dbReference type="InterPro" id="IPR002802">
    <property type="entry name" value="Endo_dU"/>
</dbReference>
<dbReference type="HAMAP" id="MF_00582">
    <property type="entry name" value="UPF0215"/>
    <property type="match status" value="1"/>
</dbReference>
<dbReference type="EMBL" id="DRZI01000253">
    <property type="protein sequence ID" value="HHP82177.1"/>
    <property type="molecule type" value="Genomic_DNA"/>
</dbReference>
<organism evidence="2">
    <name type="scientific">Ignisphaera aggregans</name>
    <dbReference type="NCBI Taxonomy" id="334771"/>
    <lineage>
        <taxon>Archaea</taxon>
        <taxon>Thermoproteota</taxon>
        <taxon>Thermoprotei</taxon>
        <taxon>Desulfurococcales</taxon>
        <taxon>Desulfurococcaceae</taxon>
        <taxon>Ignisphaera</taxon>
    </lineage>
</organism>
<dbReference type="Pfam" id="PF01949">
    <property type="entry name" value="Endo_dU"/>
    <property type="match status" value="1"/>
</dbReference>
<dbReference type="AlphaFoldDB" id="A0A7C5TIZ6"/>